<evidence type="ECO:0000256" key="3">
    <source>
        <dbReference type="ARBA" id="ARBA00022596"/>
    </source>
</evidence>
<keyword evidence="7" id="KW-1185">Reference proteome</keyword>
<name>A0ABV4QHJ5_9ACTN</name>
<dbReference type="InterPro" id="IPR018194">
    <property type="entry name" value="Ni-dep_hyd_lsu_Ni_BS"/>
</dbReference>
<dbReference type="EMBL" id="JAXCEI010000013">
    <property type="protein sequence ID" value="MFA1542647.1"/>
    <property type="molecule type" value="Genomic_DNA"/>
</dbReference>
<gene>
    <name evidence="6" type="ORF">SM611_27240</name>
</gene>
<comment type="cofactor">
    <cofactor evidence="1">
        <name>Ni(2+)</name>
        <dbReference type="ChEBI" id="CHEBI:49786"/>
    </cofactor>
</comment>
<proteinExistence type="inferred from homology"/>
<evidence type="ECO:0000256" key="1">
    <source>
        <dbReference type="ARBA" id="ARBA00001967"/>
    </source>
</evidence>
<evidence type="ECO:0000256" key="4">
    <source>
        <dbReference type="ARBA" id="ARBA00022723"/>
    </source>
</evidence>
<sequence>MTHRNDRTLKVGALARVEGEGALYVRARGTEVEEVRLDIYEPPRFFEAFLRGRAHTEPPDITARICGICPVAYQMSACQAIEAACGVTVDGTLGELRRLLYCGEWIESHALHVYLLHAPDFLGYPGAVELAHDHRAVVERGLRLKKTGNTLLKVLGGREIHPVNVRVGGFYRTPARTELTALTESLREARDDALATVEWAAGFEFPDFTHDHEYLALSADRYPLEGGTLRSSGGRSFPAAGFEQNIVEEQVPHSTALHARFADGDMYLTGPLARYALNRDRLSPLALEAAERAGLGAECRNPFRSILVRAVEIVYAVDEALRIIAGYEPPPRPSVPVPPREGTGHGVTEAPRGVLYHRYDLGPDGLLTGARIVPPTSQNQAAIEDDLRRFVATRLHLDDHALTHQCEQAIRNYDPCISCSTHFLDLTVDRS</sequence>
<dbReference type="InterPro" id="IPR029014">
    <property type="entry name" value="NiFe-Hase_large"/>
</dbReference>
<reference evidence="6 7" key="1">
    <citation type="submission" date="2023-11" db="EMBL/GenBank/DDBJ databases">
        <title>Actinomadura monticuli sp. nov., isolated from volcanic ash.</title>
        <authorList>
            <person name="Lee S.D."/>
            <person name="Yang H."/>
            <person name="Kim I.S."/>
        </authorList>
    </citation>
    <scope>NUCLEOTIDE SEQUENCE [LARGE SCALE GENOMIC DNA]</scope>
    <source>
        <strain evidence="6 7">DLS-62</strain>
    </source>
</reference>
<organism evidence="6 7">
    <name type="scientific">Actinomadura monticuli</name>
    <dbReference type="NCBI Taxonomy" id="3097367"/>
    <lineage>
        <taxon>Bacteria</taxon>
        <taxon>Bacillati</taxon>
        <taxon>Actinomycetota</taxon>
        <taxon>Actinomycetes</taxon>
        <taxon>Streptosporangiales</taxon>
        <taxon>Thermomonosporaceae</taxon>
        <taxon>Actinomadura</taxon>
    </lineage>
</organism>
<dbReference type="Pfam" id="PF00374">
    <property type="entry name" value="NiFeSe_Hases"/>
    <property type="match status" value="1"/>
</dbReference>
<accession>A0ABV4QHJ5</accession>
<comment type="caution">
    <text evidence="6">The sequence shown here is derived from an EMBL/GenBank/DDBJ whole genome shotgun (WGS) entry which is preliminary data.</text>
</comment>
<dbReference type="SUPFAM" id="SSF56762">
    <property type="entry name" value="HydB/Nqo4-like"/>
    <property type="match status" value="1"/>
</dbReference>
<dbReference type="PANTHER" id="PTHR43600:SF2">
    <property type="entry name" value="F420-NON-REDUCING HYDROGENASE VHU SUBUNIT A"/>
    <property type="match status" value="1"/>
</dbReference>
<dbReference type="Gene3D" id="1.10.645.10">
    <property type="entry name" value="Cytochrome-c3 Hydrogenase, chain B"/>
    <property type="match status" value="1"/>
</dbReference>
<evidence type="ECO:0000313" key="6">
    <source>
        <dbReference type="EMBL" id="MFA1542647.1"/>
    </source>
</evidence>
<evidence type="ECO:0000256" key="5">
    <source>
        <dbReference type="ARBA" id="ARBA00023002"/>
    </source>
</evidence>
<dbReference type="PANTHER" id="PTHR43600">
    <property type="entry name" value="COENZYME F420 HYDROGENASE, SUBUNIT ALPHA"/>
    <property type="match status" value="1"/>
</dbReference>
<keyword evidence="5" id="KW-0560">Oxidoreductase</keyword>
<protein>
    <submittedName>
        <fullName evidence="6">Nickel-dependent hydrogenase large subunit</fullName>
    </submittedName>
</protein>
<dbReference type="PROSITE" id="PS00508">
    <property type="entry name" value="NI_HGENASE_L_2"/>
    <property type="match status" value="1"/>
</dbReference>
<dbReference type="InterPro" id="IPR001501">
    <property type="entry name" value="Ni-dep_hyd_lsu"/>
</dbReference>
<comment type="similarity">
    <text evidence="2">Belongs to the [NiFe]/[NiFeSe] hydrogenase large subunit family.</text>
</comment>
<dbReference type="Proteomes" id="UP001569963">
    <property type="component" value="Unassembled WGS sequence"/>
</dbReference>
<keyword evidence="3" id="KW-0533">Nickel</keyword>
<evidence type="ECO:0000313" key="7">
    <source>
        <dbReference type="Proteomes" id="UP001569963"/>
    </source>
</evidence>
<dbReference type="RefSeq" id="WP_371952978.1">
    <property type="nucleotide sequence ID" value="NZ_JAXCEI010000013.1"/>
</dbReference>
<evidence type="ECO:0000256" key="2">
    <source>
        <dbReference type="ARBA" id="ARBA00009292"/>
    </source>
</evidence>
<keyword evidence="4" id="KW-0479">Metal-binding</keyword>